<evidence type="ECO:0000313" key="7">
    <source>
        <dbReference type="EMBL" id="ALI94193.1"/>
    </source>
</evidence>
<dbReference type="Gene3D" id="1.10.1040.10">
    <property type="entry name" value="N-(1-d-carboxylethyl)-l-norvaline Dehydrogenase, domain 2"/>
    <property type="match status" value="1"/>
</dbReference>
<dbReference type="EMBL" id="KR270805">
    <property type="protein sequence ID" value="ALI94193.1"/>
    <property type="molecule type" value="Genomic_DNA"/>
</dbReference>
<dbReference type="FunFam" id="3.40.50.720:FF:000009">
    <property type="entry name" value="Fatty oxidation complex, alpha subunit"/>
    <property type="match status" value="1"/>
</dbReference>
<dbReference type="AlphaFoldDB" id="A0A0P0BW87"/>
<dbReference type="PANTHER" id="PTHR48075:SF9">
    <property type="entry name" value="3-HYDROXYBUTYRYL-COA DEHYDROGENASE"/>
    <property type="match status" value="1"/>
</dbReference>
<evidence type="ECO:0000256" key="4">
    <source>
        <dbReference type="PIRSR" id="PIRSR000105-1"/>
    </source>
</evidence>
<proteinExistence type="inferred from homology"/>
<feature type="domain" description="3-hydroxyacyl-CoA dehydrogenase NAD binding" evidence="6">
    <location>
        <begin position="8"/>
        <end position="187"/>
    </location>
</feature>
<dbReference type="Pfam" id="PF00725">
    <property type="entry name" value="3HCDH"/>
    <property type="match status" value="1"/>
</dbReference>
<dbReference type="GO" id="GO:0006635">
    <property type="term" value="P:fatty acid beta-oxidation"/>
    <property type="evidence" value="ECO:0007669"/>
    <property type="project" value="TreeGrafter"/>
</dbReference>
<dbReference type="GO" id="GO:0070403">
    <property type="term" value="F:NAD+ binding"/>
    <property type="evidence" value="ECO:0007669"/>
    <property type="project" value="InterPro"/>
</dbReference>
<comment type="pathway">
    <text evidence="1">Lipid metabolism; butanoate metabolism.</text>
</comment>
<feature type="site" description="Important for catalytic activity" evidence="4">
    <location>
        <position position="143"/>
    </location>
</feature>
<dbReference type="Pfam" id="PF02737">
    <property type="entry name" value="3HCDH_N"/>
    <property type="match status" value="1"/>
</dbReference>
<name>A0A0P0BW87_9ACTN</name>
<keyword evidence="3" id="KW-0560">Oxidoreductase</keyword>
<dbReference type="InterPro" id="IPR006108">
    <property type="entry name" value="3HC_DH_C"/>
</dbReference>
<dbReference type="InterPro" id="IPR013328">
    <property type="entry name" value="6PGD_dom2"/>
</dbReference>
<dbReference type="InterPro" id="IPR006176">
    <property type="entry name" value="3-OHacyl-CoA_DH_NAD-bd"/>
</dbReference>
<reference evidence="7" key="1">
    <citation type="submission" date="2015-04" db="EMBL/GenBank/DDBJ databases">
        <title>Identification and functional analysis of the gene cluster involved in ansalactams biosynthesis from Streptomyces sp. XZQH4.</title>
        <authorList>
            <person name="Wang H."/>
            <person name="Xie C."/>
            <person name="Shen Y."/>
        </authorList>
    </citation>
    <scope>NUCLEOTIDE SEQUENCE</scope>
    <source>
        <strain evidence="7">XZQH4</strain>
    </source>
</reference>
<evidence type="ECO:0000256" key="3">
    <source>
        <dbReference type="ARBA" id="ARBA00023002"/>
    </source>
</evidence>
<dbReference type="NCBIfam" id="NF005875">
    <property type="entry name" value="PRK07819.1"/>
    <property type="match status" value="1"/>
</dbReference>
<evidence type="ECO:0000256" key="2">
    <source>
        <dbReference type="ARBA" id="ARBA00009463"/>
    </source>
</evidence>
<dbReference type="SUPFAM" id="SSF51735">
    <property type="entry name" value="NAD(P)-binding Rossmann-fold domains"/>
    <property type="match status" value="1"/>
</dbReference>
<dbReference type="SUPFAM" id="SSF48179">
    <property type="entry name" value="6-phosphogluconate dehydrogenase C-terminal domain-like"/>
    <property type="match status" value="1"/>
</dbReference>
<dbReference type="InterPro" id="IPR008927">
    <property type="entry name" value="6-PGluconate_DH-like_C_sf"/>
</dbReference>
<dbReference type="PIRSF" id="PIRSF000105">
    <property type="entry name" value="HCDH"/>
    <property type="match status" value="1"/>
</dbReference>
<gene>
    <name evidence="7" type="primary">asl6</name>
</gene>
<dbReference type="GO" id="GO:0008691">
    <property type="term" value="F:3-hydroxybutyryl-CoA dehydrogenase activity"/>
    <property type="evidence" value="ECO:0007669"/>
    <property type="project" value="TreeGrafter"/>
</dbReference>
<protein>
    <submittedName>
        <fullName evidence="7">Asl6</fullName>
    </submittedName>
</protein>
<accession>A0A0P0BW87</accession>
<evidence type="ECO:0000259" key="5">
    <source>
        <dbReference type="Pfam" id="PF00725"/>
    </source>
</evidence>
<dbReference type="PANTHER" id="PTHR48075">
    <property type="entry name" value="3-HYDROXYACYL-COA DEHYDROGENASE FAMILY PROTEIN"/>
    <property type="match status" value="1"/>
</dbReference>
<dbReference type="Gene3D" id="3.40.50.720">
    <property type="entry name" value="NAD(P)-binding Rossmann-like Domain"/>
    <property type="match status" value="1"/>
</dbReference>
<dbReference type="InterPro" id="IPR022694">
    <property type="entry name" value="3-OHacyl-CoA_DH"/>
</dbReference>
<evidence type="ECO:0000256" key="1">
    <source>
        <dbReference type="ARBA" id="ARBA00005086"/>
    </source>
</evidence>
<evidence type="ECO:0000259" key="6">
    <source>
        <dbReference type="Pfam" id="PF02737"/>
    </source>
</evidence>
<comment type="similarity">
    <text evidence="2">Belongs to the 3-hydroxyacyl-CoA dehydrogenase family.</text>
</comment>
<dbReference type="InterPro" id="IPR036291">
    <property type="entry name" value="NAD(P)-bd_dom_sf"/>
</dbReference>
<feature type="domain" description="3-hydroxyacyl-CoA dehydrogenase C-terminal" evidence="5">
    <location>
        <begin position="190"/>
        <end position="286"/>
    </location>
</feature>
<sequence length="292" mass="30850">MTTTVERLGVIGCGTMGAGVAEVSLRAGVEVTVLVSAPHRIEDAVGRLTAAFARAVAKGRMTIQEQTEAMARLQVTADVEDLADRQFVVEAVAEQLDLKRRVFKAVDGVLADPAAVLASTTSSLLVGDLAEATGRAGSVVGMHFFNPVPLMPLVEVVVTNRTSQQCAASAESFATHTLGKEVIRTADRSGFVVNALLVPYLMAAVRMYDQGIADADDIDRGMVLGCGHPMGPLALLDLIGIDTITDVARSMAENSDGLIPELPPLLPRMVREGRLGRKTGHGFHRYDTSSGS</sequence>
<organism evidence="7">
    <name type="scientific">Streptomyces sp. XZQH4</name>
    <dbReference type="NCBI Taxonomy" id="1245513"/>
    <lineage>
        <taxon>Bacteria</taxon>
        <taxon>Bacillati</taxon>
        <taxon>Actinomycetota</taxon>
        <taxon>Actinomycetes</taxon>
        <taxon>Kitasatosporales</taxon>
        <taxon>Streptomycetaceae</taxon>
        <taxon>Streptomyces</taxon>
    </lineage>
</organism>